<gene>
    <name evidence="1" type="ORF">J8273_7473</name>
</gene>
<proteinExistence type="predicted"/>
<evidence type="ECO:0000313" key="1">
    <source>
        <dbReference type="EMBL" id="KAG9391199.1"/>
    </source>
</evidence>
<reference evidence="1" key="1">
    <citation type="submission" date="2021-05" db="EMBL/GenBank/DDBJ databases">
        <title>A free-living protist that lacks canonical eukaryotic 1 DNA replication and segregation systems.</title>
        <authorList>
            <person name="Salas-Leiva D.E."/>
            <person name="Tromer E.C."/>
            <person name="Curtis B.A."/>
            <person name="Jerlstrom-Hultqvist J."/>
            <person name="Kolisko M."/>
            <person name="Yi Z."/>
            <person name="Salas-Leiva J.S."/>
            <person name="Gallot-Lavallee L."/>
            <person name="Kops G.J.P.L."/>
            <person name="Archibald J.M."/>
            <person name="Simpson A.G.B."/>
            <person name="Roger A.J."/>
        </authorList>
    </citation>
    <scope>NUCLEOTIDE SEQUENCE</scope>
    <source>
        <strain evidence="1">BICM</strain>
    </source>
</reference>
<comment type="caution">
    <text evidence="1">The sequence shown here is derived from an EMBL/GenBank/DDBJ whole genome shotgun (WGS) entry which is preliminary data.</text>
</comment>
<evidence type="ECO:0000313" key="2">
    <source>
        <dbReference type="Proteomes" id="UP000717585"/>
    </source>
</evidence>
<keyword evidence="2" id="KW-1185">Reference proteome</keyword>
<protein>
    <submittedName>
        <fullName evidence="1">Uncharacterized protein</fullName>
    </submittedName>
</protein>
<sequence length="112" mass="12174">MRLFSITRSRWPHSAYLALTYIIYTAAYRTQSLQSAMHSTASTGRRSSWRCMYMLLIEQRSFVQTAATAATALAVAVAAGTTAATSAINISASLRVVGIGNRRILGAHSCMR</sequence>
<dbReference type="AlphaFoldDB" id="A0A8J6B204"/>
<dbReference type="Proteomes" id="UP000717585">
    <property type="component" value="Unassembled WGS sequence"/>
</dbReference>
<name>A0A8J6B204_9EUKA</name>
<accession>A0A8J6B204</accession>
<organism evidence="1 2">
    <name type="scientific">Carpediemonas membranifera</name>
    <dbReference type="NCBI Taxonomy" id="201153"/>
    <lineage>
        <taxon>Eukaryota</taxon>
        <taxon>Metamonada</taxon>
        <taxon>Carpediemonas-like organisms</taxon>
        <taxon>Carpediemonas</taxon>
    </lineage>
</organism>
<dbReference type="EMBL" id="JAHDYR010000062">
    <property type="protein sequence ID" value="KAG9391199.1"/>
    <property type="molecule type" value="Genomic_DNA"/>
</dbReference>